<dbReference type="InterPro" id="IPR005990">
    <property type="entry name" value="IMP_DH"/>
</dbReference>
<comment type="subunit">
    <text evidence="11">Homotetramer.</text>
</comment>
<evidence type="ECO:0000256" key="1">
    <source>
        <dbReference type="ARBA" id="ARBA00001958"/>
    </source>
</evidence>
<evidence type="ECO:0000259" key="15">
    <source>
        <dbReference type="PROSITE" id="PS51371"/>
    </source>
</evidence>
<dbReference type="SMART" id="SM00116">
    <property type="entry name" value="CBS"/>
    <property type="match status" value="2"/>
</dbReference>
<gene>
    <name evidence="11 16" type="primary">guaB</name>
    <name evidence="16" type="ORF">EBB06_00590</name>
</gene>
<feature type="binding site" evidence="11">
    <location>
        <begin position="359"/>
        <end position="360"/>
    </location>
    <ligand>
        <name>IMP</name>
        <dbReference type="ChEBI" id="CHEBI:58053"/>
    </ligand>
</feature>
<dbReference type="InterPro" id="IPR000644">
    <property type="entry name" value="CBS_dom"/>
</dbReference>
<feature type="binding site" evidence="11">
    <location>
        <position position="301"/>
    </location>
    <ligand>
        <name>IMP</name>
        <dbReference type="ChEBI" id="CHEBI:58053"/>
    </ligand>
</feature>
<evidence type="ECO:0000256" key="8">
    <source>
        <dbReference type="ARBA" id="ARBA00023027"/>
    </source>
</evidence>
<evidence type="ECO:0000256" key="9">
    <source>
        <dbReference type="ARBA" id="ARBA00023122"/>
    </source>
</evidence>
<feature type="binding site" evidence="11">
    <location>
        <position position="413"/>
    </location>
    <ligand>
        <name>IMP</name>
        <dbReference type="ChEBI" id="CHEBI:58053"/>
    </ligand>
</feature>
<sequence length="486" mass="51750">MRIIEKAYTFDDVLLVPAHSAVLPRDVLLSTALTRNIQLNLPILSAAMDTVTEARLAIALAQEGGIGILHKNMSAEQQAQQVSKVKRHESGVVKDPITIAPDMLVRDLVSLSRQHKISGLPVVEAGKVVGIVTNRDLRFETRLDVPVRSIMTPRERLVTVKEGASIDEARDLMHQHRIERVLVVNDAFELKGLITVKDIIKTREHPNANKDGQGRLRVGAAVGVGAETDERVAALVEAGVDVVVVDTAHGHSQGVLDRVRWVKQNFPQVDVIGGNIATAAAARALVEAGADGVKVGIGPGSICTTRIVAGVGVPQLTAIHNVADALAGTGVPLIADGGIRFSGDIAKALAAGAHCVMLGGMFAGTEEAPGEVELYQGRSYKSYRGMGSLGAMSQGSSDRYFQDSSSADKYVPEGIEGRVPYKGSIVPVIHQLMGGLRSSMGYLGCKTIAEMHEKAEFVEITSAGMSESHVHDVQITKEAPNYNVSR</sequence>
<evidence type="ECO:0000313" key="17">
    <source>
        <dbReference type="Proteomes" id="UP000290682"/>
    </source>
</evidence>
<keyword evidence="7 11" id="KW-0560">Oxidoreductase</keyword>
<comment type="function">
    <text evidence="11">Catalyzes the conversion of inosine 5'-phosphate (IMP) to xanthosine 5'-phosphate (XMP), the first committed and rate-limiting step in the de novo synthesis of guanine nucleotides, and therefore plays an important role in the regulation of cell growth.</text>
</comment>
<dbReference type="NCBIfam" id="TIGR01302">
    <property type="entry name" value="IMP_dehydrog"/>
    <property type="match status" value="1"/>
</dbReference>
<keyword evidence="3 11" id="KW-0479">Metal-binding</keyword>
<dbReference type="Pfam" id="PF00571">
    <property type="entry name" value="CBS"/>
    <property type="match status" value="2"/>
</dbReference>
<comment type="pathway">
    <text evidence="11 14">Purine metabolism; XMP biosynthesis via de novo pathway; XMP from IMP: step 1/1.</text>
</comment>
<dbReference type="PROSITE" id="PS51371">
    <property type="entry name" value="CBS"/>
    <property type="match status" value="2"/>
</dbReference>
<feature type="binding site" description="in other chain" evidence="11">
    <location>
        <position position="298"/>
    </location>
    <ligand>
        <name>K(+)</name>
        <dbReference type="ChEBI" id="CHEBI:29103"/>
        <note>ligand shared between two tetrameric partners</note>
    </ligand>
</feature>
<dbReference type="GO" id="GO:0003938">
    <property type="term" value="F:IMP dehydrogenase activity"/>
    <property type="evidence" value="ECO:0007669"/>
    <property type="project" value="UniProtKB-EC"/>
</dbReference>
<dbReference type="CDD" id="cd04601">
    <property type="entry name" value="CBS_pair_IMPDH"/>
    <property type="match status" value="1"/>
</dbReference>
<feature type="binding site" evidence="11">
    <location>
        <position position="468"/>
    </location>
    <ligand>
        <name>K(+)</name>
        <dbReference type="ChEBI" id="CHEBI:29103"/>
        <note>ligand shared between two tetrameric partners</note>
    </ligand>
</feature>
<evidence type="ECO:0000256" key="3">
    <source>
        <dbReference type="ARBA" id="ARBA00022723"/>
    </source>
</evidence>
<feature type="binding site" evidence="11">
    <location>
        <position position="246"/>
    </location>
    <ligand>
        <name>NAD(+)</name>
        <dbReference type="ChEBI" id="CHEBI:57540"/>
    </ligand>
</feature>
<feature type="active site" description="Proton acceptor" evidence="11">
    <location>
        <position position="399"/>
    </location>
</feature>
<keyword evidence="17" id="KW-1185">Reference proteome</keyword>
<dbReference type="InterPro" id="IPR015875">
    <property type="entry name" value="IMP_DH/GMP_Rdtase_CS"/>
</dbReference>
<comment type="similarity">
    <text evidence="2 11 13">Belongs to the IMPDH/GMPR family.</text>
</comment>
<comment type="catalytic activity">
    <reaction evidence="10 11 14">
        <text>IMP + NAD(+) + H2O = XMP + NADH + H(+)</text>
        <dbReference type="Rhea" id="RHEA:11708"/>
        <dbReference type="ChEBI" id="CHEBI:15377"/>
        <dbReference type="ChEBI" id="CHEBI:15378"/>
        <dbReference type="ChEBI" id="CHEBI:57464"/>
        <dbReference type="ChEBI" id="CHEBI:57540"/>
        <dbReference type="ChEBI" id="CHEBI:57945"/>
        <dbReference type="ChEBI" id="CHEBI:58053"/>
        <dbReference type="EC" id="1.1.1.205"/>
    </reaction>
</comment>
<evidence type="ECO:0000256" key="12">
    <source>
        <dbReference type="PROSITE-ProRule" id="PRU00703"/>
    </source>
</evidence>
<dbReference type="PANTHER" id="PTHR11911">
    <property type="entry name" value="INOSINE-5-MONOPHOSPHATE DEHYDROGENASE RELATED"/>
    <property type="match status" value="1"/>
</dbReference>
<feature type="binding site" evidence="11">
    <location>
        <position position="469"/>
    </location>
    <ligand>
        <name>K(+)</name>
        <dbReference type="ChEBI" id="CHEBI:29103"/>
        <note>ligand shared between two tetrameric partners</note>
    </ligand>
</feature>
<dbReference type="SUPFAM" id="SSF54631">
    <property type="entry name" value="CBS-domain pair"/>
    <property type="match status" value="1"/>
</dbReference>
<dbReference type="RefSeq" id="WP_129210539.1">
    <property type="nucleotide sequence ID" value="NZ_REGR01000001.1"/>
</dbReference>
<evidence type="ECO:0000256" key="7">
    <source>
        <dbReference type="ARBA" id="ARBA00023002"/>
    </source>
</evidence>
<evidence type="ECO:0000313" key="16">
    <source>
        <dbReference type="EMBL" id="RXZ45349.1"/>
    </source>
</evidence>
<dbReference type="SMART" id="SM01240">
    <property type="entry name" value="IMPDH"/>
    <property type="match status" value="1"/>
</dbReference>
<dbReference type="Pfam" id="PF00478">
    <property type="entry name" value="IMPDH"/>
    <property type="match status" value="1"/>
</dbReference>
<evidence type="ECO:0000256" key="10">
    <source>
        <dbReference type="ARBA" id="ARBA00048028"/>
    </source>
</evidence>
<dbReference type="HAMAP" id="MF_01964">
    <property type="entry name" value="IMPDH"/>
    <property type="match status" value="1"/>
</dbReference>
<proteinExistence type="inferred from homology"/>
<dbReference type="Gene3D" id="3.20.20.70">
    <property type="entry name" value="Aldolase class I"/>
    <property type="match status" value="1"/>
</dbReference>
<comment type="caution">
    <text evidence="11">Lacks conserved residue(s) required for the propagation of feature annotation.</text>
</comment>
<feature type="binding site" evidence="11">
    <location>
        <begin position="383"/>
        <end position="387"/>
    </location>
    <ligand>
        <name>IMP</name>
        <dbReference type="ChEBI" id="CHEBI:58053"/>
    </ligand>
</feature>
<evidence type="ECO:0000256" key="11">
    <source>
        <dbReference type="HAMAP-Rule" id="MF_01964"/>
    </source>
</evidence>
<dbReference type="EMBL" id="REGR01000001">
    <property type="protein sequence ID" value="RXZ45349.1"/>
    <property type="molecule type" value="Genomic_DNA"/>
</dbReference>
<dbReference type="PIRSF" id="PIRSF000130">
    <property type="entry name" value="IMPDH"/>
    <property type="match status" value="1"/>
</dbReference>
<name>A0ABY0FJC0_9NEIS</name>
<dbReference type="Proteomes" id="UP000290682">
    <property type="component" value="Unassembled WGS sequence"/>
</dbReference>
<evidence type="ECO:0000256" key="6">
    <source>
        <dbReference type="ARBA" id="ARBA00022958"/>
    </source>
</evidence>
<keyword evidence="6 11" id="KW-0630">Potassium</keyword>
<feature type="binding site" evidence="11">
    <location>
        <position position="467"/>
    </location>
    <ligand>
        <name>K(+)</name>
        <dbReference type="ChEBI" id="CHEBI:29103"/>
        <note>ligand shared between two tetrameric partners</note>
    </ligand>
</feature>
<feature type="binding site" description="in other chain" evidence="11">
    <location>
        <position position="300"/>
    </location>
    <ligand>
        <name>K(+)</name>
        <dbReference type="ChEBI" id="CHEBI:29103"/>
        <note>ligand shared between two tetrameric partners</note>
    </ligand>
</feature>
<evidence type="ECO:0000256" key="2">
    <source>
        <dbReference type="ARBA" id="ARBA00005502"/>
    </source>
</evidence>
<accession>A0ABY0FJC0</accession>
<dbReference type="InterPro" id="IPR046342">
    <property type="entry name" value="CBS_dom_sf"/>
</dbReference>
<dbReference type="InterPro" id="IPR001093">
    <property type="entry name" value="IMP_DH_GMPRt"/>
</dbReference>
<feature type="domain" description="CBS" evidence="15">
    <location>
        <begin position="92"/>
        <end position="147"/>
    </location>
</feature>
<reference evidence="16 17" key="1">
    <citation type="submission" date="2018-10" db="EMBL/GenBank/DDBJ databases">
        <title>Draft genome of Fastidiocella sp. strain 375T, a bacterium isolated from a karstic cave dripping water.</title>
        <authorList>
            <person name="Coelho C."/>
            <person name="Verissimo A."/>
            <person name="Tiago I."/>
        </authorList>
    </citation>
    <scope>NUCLEOTIDE SEQUENCE [LARGE SCALE GENOMIC DNA]</scope>
    <source>
        <strain evidence="16 17">CAVE-375</strain>
    </source>
</reference>
<evidence type="ECO:0000256" key="4">
    <source>
        <dbReference type="ARBA" id="ARBA00022749"/>
    </source>
</evidence>
<dbReference type="PANTHER" id="PTHR11911:SF111">
    <property type="entry name" value="INOSINE-5'-MONOPHOSPHATE DEHYDROGENASE"/>
    <property type="match status" value="1"/>
</dbReference>
<evidence type="ECO:0000256" key="13">
    <source>
        <dbReference type="RuleBase" id="RU003927"/>
    </source>
</evidence>
<feature type="binding site" evidence="11">
    <location>
        <begin position="336"/>
        <end position="338"/>
    </location>
    <ligand>
        <name>IMP</name>
        <dbReference type="ChEBI" id="CHEBI:58053"/>
    </ligand>
</feature>
<keyword evidence="5 11" id="KW-0658">Purine biosynthesis</keyword>
<feature type="binding site" evidence="11">
    <location>
        <begin position="296"/>
        <end position="298"/>
    </location>
    <ligand>
        <name>NAD(+)</name>
        <dbReference type="ChEBI" id="CHEBI:57540"/>
    </ligand>
</feature>
<dbReference type="CDD" id="cd00381">
    <property type="entry name" value="IMPDH"/>
    <property type="match status" value="1"/>
</dbReference>
<comment type="activity regulation">
    <text evidence="11">Mycophenolic acid (MPA) is a non-competitive inhibitor that prevents formation of the closed enzyme conformation by binding to the same site as the amobile flap. In contrast, mizoribine monophosphate (MZP) is a competitive inhibitor that induces the closed conformation. MPA is a potent inhibitor of mammalian IMPDHs but a poor inhibitor of the bacterial enzymes. MZP is a more potent inhibitor of bacterial IMPDH.</text>
</comment>
<keyword evidence="9 12" id="KW-0129">CBS domain</keyword>
<feature type="active site" description="Thioimidate intermediate" evidence="11">
    <location>
        <position position="303"/>
    </location>
</feature>
<feature type="domain" description="CBS" evidence="15">
    <location>
        <begin position="151"/>
        <end position="209"/>
    </location>
</feature>
<organism evidence="16 17">
    <name type="scientific">Crenobacter cavernae</name>
    <dbReference type="NCBI Taxonomy" id="2290923"/>
    <lineage>
        <taxon>Bacteria</taxon>
        <taxon>Pseudomonadati</taxon>
        <taxon>Pseudomonadota</taxon>
        <taxon>Betaproteobacteria</taxon>
        <taxon>Neisseriales</taxon>
        <taxon>Neisseriaceae</taxon>
        <taxon>Crenobacter</taxon>
    </lineage>
</organism>
<feature type="binding site" description="in other chain" evidence="11">
    <location>
        <position position="303"/>
    </location>
    <ligand>
        <name>K(+)</name>
        <dbReference type="ChEBI" id="CHEBI:29103"/>
        <note>ligand shared between two tetrameric partners</note>
    </ligand>
</feature>
<evidence type="ECO:0000256" key="5">
    <source>
        <dbReference type="ARBA" id="ARBA00022755"/>
    </source>
</evidence>
<dbReference type="PROSITE" id="PS00487">
    <property type="entry name" value="IMP_DH_GMP_RED"/>
    <property type="match status" value="1"/>
</dbReference>
<dbReference type="InterPro" id="IPR013785">
    <property type="entry name" value="Aldolase_TIM"/>
</dbReference>
<keyword evidence="8 11" id="KW-0520">NAD</keyword>
<dbReference type="SUPFAM" id="SSF51412">
    <property type="entry name" value="Inosine monophosphate dehydrogenase (IMPDH)"/>
    <property type="match status" value="1"/>
</dbReference>
<comment type="cofactor">
    <cofactor evidence="1 11">
        <name>K(+)</name>
        <dbReference type="ChEBI" id="CHEBI:29103"/>
    </cofactor>
</comment>
<keyword evidence="4 11" id="KW-0332">GMP biosynthesis</keyword>
<dbReference type="EC" id="1.1.1.205" evidence="11 14"/>
<protein>
    <recommendedName>
        <fullName evidence="11 14">Inosine-5'-monophosphate dehydrogenase</fullName>
        <shortName evidence="11">IMP dehydrogenase</shortName>
        <shortName evidence="11">IMPD</shortName>
        <shortName evidence="11">IMPDH</shortName>
        <ecNumber evidence="11 14">1.1.1.205</ecNumber>
    </recommendedName>
</protein>
<comment type="caution">
    <text evidence="16">The sequence shown here is derived from an EMBL/GenBank/DDBJ whole genome shotgun (WGS) entry which is preliminary data.</text>
</comment>
<evidence type="ECO:0000256" key="14">
    <source>
        <dbReference type="RuleBase" id="RU003928"/>
    </source>
</evidence>